<feature type="binding site" evidence="8">
    <location>
        <position position="100"/>
    </location>
    <ligand>
        <name>GTP</name>
        <dbReference type="ChEBI" id="CHEBI:37565"/>
    </ligand>
</feature>
<dbReference type="GO" id="GO:0005525">
    <property type="term" value="F:GTP binding"/>
    <property type="evidence" value="ECO:0007669"/>
    <property type="project" value="UniProtKB-UniRule"/>
</dbReference>
<keyword evidence="1 8" id="KW-0963">Cytoplasm</keyword>
<protein>
    <recommendedName>
        <fullName evidence="8">Molybdenum cofactor guanylyltransferase</fullName>
        <shortName evidence="8">MoCo guanylyltransferase</shortName>
        <ecNumber evidence="8">2.7.7.77</ecNumber>
    </recommendedName>
    <alternativeName>
        <fullName evidence="8">GTP:molybdopterin guanylyltransferase</fullName>
    </alternativeName>
    <alternativeName>
        <fullName evidence="8">Mo-MPT guanylyltransferase</fullName>
    </alternativeName>
    <alternativeName>
        <fullName evidence="8">Molybdopterin guanylyltransferase</fullName>
    </alternativeName>
    <alternativeName>
        <fullName evidence="8">Molybdopterin-guanine dinucleotide synthase</fullName>
        <shortName evidence="8">MGD synthase</shortName>
    </alternativeName>
</protein>
<comment type="cofactor">
    <cofactor evidence="8">
        <name>Mg(2+)</name>
        <dbReference type="ChEBI" id="CHEBI:18420"/>
    </cofactor>
</comment>
<organism evidence="10 11">
    <name type="scientific">Marinomonas pollencensis</name>
    <dbReference type="NCBI Taxonomy" id="491954"/>
    <lineage>
        <taxon>Bacteria</taxon>
        <taxon>Pseudomonadati</taxon>
        <taxon>Pseudomonadota</taxon>
        <taxon>Gammaproteobacteria</taxon>
        <taxon>Oceanospirillales</taxon>
        <taxon>Oceanospirillaceae</taxon>
        <taxon>Marinomonas</taxon>
    </lineage>
</organism>
<sequence length="192" mass="20971">MACSFSGVVLAGGRAQRMDGVEKGLMLYQGKPMIARVAQAMEGLTKSIVLNVNRQFRDYQELGYPLLHDADEYAERGPLSGLWSALSQASCGHLLVAPCDTPNISSAAFAALLEASQSRPEQIHCLASASGIHPLHAIIPVESALLCLTNRLAESSQNSVLGFYRQHGFAELLWHHEDELLNVNYHDQLTRS</sequence>
<dbReference type="PANTHER" id="PTHR19136:SF81">
    <property type="entry name" value="MOLYBDENUM COFACTOR GUANYLYLTRANSFERASE"/>
    <property type="match status" value="1"/>
</dbReference>
<feature type="domain" description="MobA-like NTP transferase" evidence="9">
    <location>
        <begin position="7"/>
        <end position="158"/>
    </location>
</feature>
<feature type="binding site" evidence="8">
    <location>
        <position position="69"/>
    </location>
    <ligand>
        <name>GTP</name>
        <dbReference type="ChEBI" id="CHEBI:37565"/>
    </ligand>
</feature>
<comment type="subcellular location">
    <subcellularLocation>
        <location evidence="8">Cytoplasm</location>
    </subcellularLocation>
</comment>
<dbReference type="EC" id="2.7.7.77" evidence="8"/>
<evidence type="ECO:0000256" key="3">
    <source>
        <dbReference type="ARBA" id="ARBA00022723"/>
    </source>
</evidence>
<comment type="function">
    <text evidence="8">Transfers a GMP moiety from GTP to Mo-molybdopterin (Mo-MPT) cofactor (Moco or molybdenum cofactor) to form Mo-molybdopterin guanine dinucleotide (Mo-MGD) cofactor.</text>
</comment>
<dbReference type="InterPro" id="IPR029044">
    <property type="entry name" value="Nucleotide-diphossugar_trans"/>
</dbReference>
<evidence type="ECO:0000256" key="1">
    <source>
        <dbReference type="ARBA" id="ARBA00022490"/>
    </source>
</evidence>
<evidence type="ECO:0000256" key="8">
    <source>
        <dbReference type="HAMAP-Rule" id="MF_00316"/>
    </source>
</evidence>
<dbReference type="CDD" id="cd02503">
    <property type="entry name" value="MobA"/>
    <property type="match status" value="1"/>
</dbReference>
<feature type="binding site" evidence="8">
    <location>
        <position position="23"/>
    </location>
    <ligand>
        <name>GTP</name>
        <dbReference type="ChEBI" id="CHEBI:37565"/>
    </ligand>
</feature>
<comment type="catalytic activity">
    <reaction evidence="8">
        <text>Mo-molybdopterin + GTP + H(+) = Mo-molybdopterin guanine dinucleotide + diphosphate</text>
        <dbReference type="Rhea" id="RHEA:34243"/>
        <dbReference type="ChEBI" id="CHEBI:15378"/>
        <dbReference type="ChEBI" id="CHEBI:33019"/>
        <dbReference type="ChEBI" id="CHEBI:37565"/>
        <dbReference type="ChEBI" id="CHEBI:71302"/>
        <dbReference type="ChEBI" id="CHEBI:71310"/>
        <dbReference type="EC" id="2.7.7.77"/>
    </reaction>
</comment>
<dbReference type="AlphaFoldDB" id="A0A3E0DMV4"/>
<evidence type="ECO:0000256" key="2">
    <source>
        <dbReference type="ARBA" id="ARBA00022679"/>
    </source>
</evidence>
<keyword evidence="5 8" id="KW-0460">Magnesium</keyword>
<dbReference type="Pfam" id="PF12804">
    <property type="entry name" value="NTP_transf_3"/>
    <property type="match status" value="1"/>
</dbReference>
<comment type="caution">
    <text evidence="10">The sequence shown here is derived from an EMBL/GenBank/DDBJ whole genome shotgun (WGS) entry which is preliminary data.</text>
</comment>
<evidence type="ECO:0000256" key="6">
    <source>
        <dbReference type="ARBA" id="ARBA00023134"/>
    </source>
</evidence>
<dbReference type="OrthoDB" id="9788394at2"/>
<reference evidence="10 11" key="1">
    <citation type="submission" date="2018-08" db="EMBL/GenBank/DDBJ databases">
        <title>Genomic Encyclopedia of Type Strains, Phase III (KMG-III): the genomes of soil and plant-associated and newly described type strains.</title>
        <authorList>
            <person name="Whitman W."/>
        </authorList>
    </citation>
    <scope>NUCLEOTIDE SEQUENCE [LARGE SCALE GENOMIC DNA]</scope>
    <source>
        <strain evidence="10 11">CECT 7375</strain>
    </source>
</reference>
<evidence type="ECO:0000256" key="4">
    <source>
        <dbReference type="ARBA" id="ARBA00022741"/>
    </source>
</evidence>
<evidence type="ECO:0000313" key="10">
    <source>
        <dbReference type="EMBL" id="REG84160.1"/>
    </source>
</evidence>
<keyword evidence="7 8" id="KW-0501">Molybdenum cofactor biosynthesis</keyword>
<dbReference type="PANTHER" id="PTHR19136">
    <property type="entry name" value="MOLYBDENUM COFACTOR GUANYLYLTRANSFERASE"/>
    <property type="match status" value="1"/>
</dbReference>
<evidence type="ECO:0000256" key="5">
    <source>
        <dbReference type="ARBA" id="ARBA00022842"/>
    </source>
</evidence>
<dbReference type="EMBL" id="QUNG01000004">
    <property type="protein sequence ID" value="REG84160.1"/>
    <property type="molecule type" value="Genomic_DNA"/>
</dbReference>
<dbReference type="InterPro" id="IPR013482">
    <property type="entry name" value="Molybde_CF_guanTrfase"/>
</dbReference>
<comment type="domain">
    <text evidence="8">The N-terminal domain determines nucleotide recognition and specific binding, while the C-terminal domain determines the specific binding to the target protein.</text>
</comment>
<dbReference type="HAMAP" id="MF_00316">
    <property type="entry name" value="MobA"/>
    <property type="match status" value="1"/>
</dbReference>
<dbReference type="Proteomes" id="UP000256542">
    <property type="component" value="Unassembled WGS sequence"/>
</dbReference>
<dbReference type="GO" id="GO:0046872">
    <property type="term" value="F:metal ion binding"/>
    <property type="evidence" value="ECO:0007669"/>
    <property type="project" value="UniProtKB-KW"/>
</dbReference>
<feature type="binding site" evidence="8">
    <location>
        <position position="51"/>
    </location>
    <ligand>
        <name>GTP</name>
        <dbReference type="ChEBI" id="CHEBI:37565"/>
    </ligand>
</feature>
<keyword evidence="2 8" id="KW-0808">Transferase</keyword>
<proteinExistence type="inferred from homology"/>
<accession>A0A3E0DMV4</accession>
<keyword evidence="3 8" id="KW-0479">Metal-binding</keyword>
<dbReference type="SUPFAM" id="SSF53448">
    <property type="entry name" value="Nucleotide-diphospho-sugar transferases"/>
    <property type="match status" value="1"/>
</dbReference>
<evidence type="ECO:0000256" key="7">
    <source>
        <dbReference type="ARBA" id="ARBA00023150"/>
    </source>
</evidence>
<dbReference type="Gene3D" id="3.90.550.10">
    <property type="entry name" value="Spore Coat Polysaccharide Biosynthesis Protein SpsA, Chain A"/>
    <property type="match status" value="1"/>
</dbReference>
<name>A0A3E0DMV4_9GAMM</name>
<dbReference type="InterPro" id="IPR025877">
    <property type="entry name" value="MobA-like_NTP_Trfase"/>
</dbReference>
<comment type="subunit">
    <text evidence="8">Monomer.</text>
</comment>
<evidence type="ECO:0000313" key="11">
    <source>
        <dbReference type="Proteomes" id="UP000256542"/>
    </source>
</evidence>
<comment type="similarity">
    <text evidence="8">Belongs to the MobA family.</text>
</comment>
<dbReference type="GO" id="GO:0005737">
    <property type="term" value="C:cytoplasm"/>
    <property type="evidence" value="ECO:0007669"/>
    <property type="project" value="UniProtKB-SubCell"/>
</dbReference>
<feature type="binding site" evidence="8">
    <location>
        <position position="100"/>
    </location>
    <ligand>
        <name>Mg(2+)</name>
        <dbReference type="ChEBI" id="CHEBI:18420"/>
    </ligand>
</feature>
<keyword evidence="4 8" id="KW-0547">Nucleotide-binding</keyword>
<keyword evidence="11" id="KW-1185">Reference proteome</keyword>
<dbReference type="GO" id="GO:0061603">
    <property type="term" value="F:molybdenum cofactor guanylyltransferase activity"/>
    <property type="evidence" value="ECO:0007669"/>
    <property type="project" value="UniProtKB-EC"/>
</dbReference>
<keyword evidence="6 8" id="KW-0342">GTP-binding</keyword>
<gene>
    <name evidence="8" type="primary">mobA</name>
    <name evidence="10" type="ORF">DFP81_10439</name>
</gene>
<feature type="binding site" evidence="8">
    <location>
        <begin position="10"/>
        <end position="12"/>
    </location>
    <ligand>
        <name>GTP</name>
        <dbReference type="ChEBI" id="CHEBI:37565"/>
    </ligand>
</feature>
<keyword evidence="10" id="KW-0548">Nucleotidyltransferase</keyword>
<evidence type="ECO:0000259" key="9">
    <source>
        <dbReference type="Pfam" id="PF12804"/>
    </source>
</evidence>
<dbReference type="GO" id="GO:0006777">
    <property type="term" value="P:Mo-molybdopterin cofactor biosynthetic process"/>
    <property type="evidence" value="ECO:0007669"/>
    <property type="project" value="UniProtKB-KW"/>
</dbReference>
<dbReference type="RefSeq" id="WP_115897068.1">
    <property type="nucleotide sequence ID" value="NZ_QUNG01000004.1"/>
</dbReference>